<organism evidence="2">
    <name type="scientific">viral metagenome</name>
    <dbReference type="NCBI Taxonomy" id="1070528"/>
    <lineage>
        <taxon>unclassified sequences</taxon>
        <taxon>metagenomes</taxon>
        <taxon>organismal metagenomes</taxon>
    </lineage>
</organism>
<dbReference type="SMART" id="SM00577">
    <property type="entry name" value="CPDc"/>
    <property type="match status" value="1"/>
</dbReference>
<reference evidence="2" key="1">
    <citation type="journal article" date="2020" name="Nature">
        <title>Giant virus diversity and host interactions through global metagenomics.</title>
        <authorList>
            <person name="Schulz F."/>
            <person name="Roux S."/>
            <person name="Paez-Espino D."/>
            <person name="Jungbluth S."/>
            <person name="Walsh D.A."/>
            <person name="Denef V.J."/>
            <person name="McMahon K.D."/>
            <person name="Konstantinidis K.T."/>
            <person name="Eloe-Fadrosh E.A."/>
            <person name="Kyrpides N.C."/>
            <person name="Woyke T."/>
        </authorList>
    </citation>
    <scope>NUCLEOTIDE SEQUENCE</scope>
    <source>
        <strain evidence="2">GVMAG-M-3300010354-11</strain>
    </source>
</reference>
<proteinExistence type="predicted"/>
<dbReference type="InterPro" id="IPR004274">
    <property type="entry name" value="FCP1_dom"/>
</dbReference>
<name>A0A6C0BE10_9ZZZZ</name>
<feature type="domain" description="FCP1 homology" evidence="1">
    <location>
        <begin position="1"/>
        <end position="195"/>
    </location>
</feature>
<dbReference type="EMBL" id="MN739140">
    <property type="protein sequence ID" value="QHS90527.1"/>
    <property type="molecule type" value="Genomic_DNA"/>
</dbReference>
<dbReference type="InterPro" id="IPR023214">
    <property type="entry name" value="HAD_sf"/>
</dbReference>
<dbReference type="Gene3D" id="3.40.50.1000">
    <property type="entry name" value="HAD superfamily/HAD-like"/>
    <property type="match status" value="1"/>
</dbReference>
<sequence length="283" mass="33752">MVPLVVVLDLDGTIIGDITPQIVSWEICNDIKSSGGGNFYKPKDLYAKLQGGIIRPYFAEFIKSLKKNIPNIEFFIFTASEKKWAMNIIGYIEKACDIKFNRPIFTRQHCLVVDSEYRKCIKKISPTIMRSLKKKYDLNDVSQLDDQILIVENNDVYQPNQRKYNVFCKTYDFKYPENIGAMFDQNEYKKYRQIINKYTSRYYGFELTSDYFKFQKNFYSYYVTTINQVEGRNKMFNNDKFYKFLYKAIIYVVNTKRYNKFDERVIKYINNQLNVNKNVYSVI</sequence>
<accession>A0A6C0BE10</accession>
<dbReference type="SUPFAM" id="SSF56784">
    <property type="entry name" value="HAD-like"/>
    <property type="match status" value="1"/>
</dbReference>
<dbReference type="PROSITE" id="PS50969">
    <property type="entry name" value="FCP1"/>
    <property type="match status" value="1"/>
</dbReference>
<evidence type="ECO:0000259" key="1">
    <source>
        <dbReference type="PROSITE" id="PS50969"/>
    </source>
</evidence>
<dbReference type="AlphaFoldDB" id="A0A6C0BE10"/>
<protein>
    <recommendedName>
        <fullName evidence="1">FCP1 homology domain-containing protein</fullName>
    </recommendedName>
</protein>
<evidence type="ECO:0000313" key="2">
    <source>
        <dbReference type="EMBL" id="QHS90527.1"/>
    </source>
</evidence>
<dbReference type="Pfam" id="PF03031">
    <property type="entry name" value="NIF"/>
    <property type="match status" value="1"/>
</dbReference>
<dbReference type="InterPro" id="IPR036412">
    <property type="entry name" value="HAD-like_sf"/>
</dbReference>